<name>A0ABY0IEG8_9BACT</name>
<proteinExistence type="predicted"/>
<dbReference type="InterPro" id="IPR019291">
    <property type="entry name" value="Host_attachment_protein"/>
</dbReference>
<keyword evidence="3" id="KW-1185">Reference proteome</keyword>
<sequence>MNRSWVIVANKSSARVYERIKRKDLKLIESLENPTAKRSESEQVSDRRGSMSQSHSHGQQSFSPKTTAKEHNEISFAKEINDFLEKNRTRNKFDELEIVAAPSFLGILKKNLDKELGKQVTQYTNKDFGERSDREIKKLIAS</sequence>
<feature type="compositionally biased region" description="Low complexity" evidence="1">
    <location>
        <begin position="50"/>
        <end position="63"/>
    </location>
</feature>
<gene>
    <name evidence="2" type="ORF">DAY19_06550</name>
</gene>
<feature type="region of interest" description="Disordered" evidence="1">
    <location>
        <begin position="28"/>
        <end position="71"/>
    </location>
</feature>
<accession>A0ABY0IEG8</accession>
<evidence type="ECO:0000313" key="3">
    <source>
        <dbReference type="Proteomes" id="UP000443582"/>
    </source>
</evidence>
<dbReference type="EMBL" id="QDKL01000002">
    <property type="protein sequence ID" value="RZF21341.1"/>
    <property type="molecule type" value="Genomic_DNA"/>
</dbReference>
<organism evidence="2 3">
    <name type="scientific">Halobacteriovorax vibrionivorans</name>
    <dbReference type="NCBI Taxonomy" id="2152716"/>
    <lineage>
        <taxon>Bacteria</taxon>
        <taxon>Pseudomonadati</taxon>
        <taxon>Bdellovibrionota</taxon>
        <taxon>Bacteriovoracia</taxon>
        <taxon>Bacteriovoracales</taxon>
        <taxon>Halobacteriovoraceae</taxon>
        <taxon>Halobacteriovorax</taxon>
    </lineage>
</organism>
<dbReference type="RefSeq" id="WP_114706408.1">
    <property type="nucleotide sequence ID" value="NZ_QDKL01000002.1"/>
</dbReference>
<evidence type="ECO:0000313" key="2">
    <source>
        <dbReference type="EMBL" id="RZF21341.1"/>
    </source>
</evidence>
<comment type="caution">
    <text evidence="2">The sequence shown here is derived from an EMBL/GenBank/DDBJ whole genome shotgun (WGS) entry which is preliminary data.</text>
</comment>
<feature type="compositionally biased region" description="Basic and acidic residues" evidence="1">
    <location>
        <begin position="28"/>
        <end position="49"/>
    </location>
</feature>
<evidence type="ECO:0000256" key="1">
    <source>
        <dbReference type="SAM" id="MobiDB-lite"/>
    </source>
</evidence>
<reference evidence="3" key="1">
    <citation type="journal article" date="2019" name="Int. J. Syst. Evol. Microbiol.">
        <title>Halobacteriovorax valvorus sp. nov., a novel prokaryotic predator isolated from coastal seawater of China.</title>
        <authorList>
            <person name="Chen M.-X."/>
        </authorList>
    </citation>
    <scope>NUCLEOTIDE SEQUENCE [LARGE SCALE GENOMIC DNA]</scope>
    <source>
        <strain evidence="3">BL9</strain>
    </source>
</reference>
<dbReference type="Proteomes" id="UP000443582">
    <property type="component" value="Unassembled WGS sequence"/>
</dbReference>
<protein>
    <submittedName>
        <fullName evidence="2">Host attachment protein</fullName>
    </submittedName>
</protein>
<dbReference type="Pfam" id="PF10116">
    <property type="entry name" value="Host_attach"/>
    <property type="match status" value="1"/>
</dbReference>